<evidence type="ECO:0000256" key="2">
    <source>
        <dbReference type="ARBA" id="ARBA00002988"/>
    </source>
</evidence>
<dbReference type="Gene3D" id="3.20.20.60">
    <property type="entry name" value="Phosphoenolpyruvate-binding domains"/>
    <property type="match status" value="1"/>
</dbReference>
<dbReference type="Pfam" id="PF02896">
    <property type="entry name" value="PEP-utilizers_C"/>
    <property type="match status" value="1"/>
</dbReference>
<comment type="caution">
    <text evidence="17">The sequence shown here is derived from an EMBL/GenBank/DDBJ whole genome shotgun (WGS) entry which is preliminary data.</text>
</comment>
<dbReference type="InterPro" id="IPR036637">
    <property type="entry name" value="Phosphohistidine_dom_sf"/>
</dbReference>
<dbReference type="InterPro" id="IPR008279">
    <property type="entry name" value="PEP-util_enz_mobile_dom"/>
</dbReference>
<dbReference type="PIRSF" id="PIRSF000854">
    <property type="entry name" value="PEP_synthase"/>
    <property type="match status" value="1"/>
</dbReference>
<keyword evidence="11" id="KW-0460">Magnesium</keyword>
<dbReference type="Gene3D" id="3.30.470.20">
    <property type="entry name" value="ATP-grasp fold, B domain"/>
    <property type="match status" value="1"/>
</dbReference>
<reference evidence="17 18" key="1">
    <citation type="submission" date="2020-05" db="EMBL/GenBank/DDBJ databases">
        <title>Identification and distribution of gene clusters putatively required for synthesis of sphingolipid metabolism inhibitors in phylogenetically diverse species of the filamentous fungus Fusarium.</title>
        <authorList>
            <person name="Kim H.-S."/>
            <person name="Busman M."/>
            <person name="Brown D.W."/>
            <person name="Divon H."/>
            <person name="Uhlig S."/>
            <person name="Proctor R.H."/>
        </authorList>
    </citation>
    <scope>NUCLEOTIDE SEQUENCE [LARGE SCALE GENOMIC DNA]</scope>
    <source>
        <strain evidence="17 18">NRRL 66235</strain>
    </source>
</reference>
<dbReference type="InterPro" id="IPR006319">
    <property type="entry name" value="PEP_synth"/>
</dbReference>
<evidence type="ECO:0000256" key="10">
    <source>
        <dbReference type="ARBA" id="ARBA00022840"/>
    </source>
</evidence>
<sequence>MMSDDWTAEPLVLDFEHLARSDAGLVGGKNSSLGEMIRALGPKGIPVPPGFATSSYAYWHYVDANNIRGKIDELVNQWQSGHQTLAEIGHAIRTLFLRGTWPADTDEAILSGYRDLCEKAGVDDLSVAVRSSATAEDLPDASFAGQQETYLNIQGCEALLDACRRCYASLFTDRAISYRHTKKLNHGNVALCIGIQQMVRSDIGGAGVMFSIDTESGFDKIVLINAAWGLGENVVQGTVNTDEYQIFKPLLSNEKLSPILSKKLGDKVIKMVYGDKCVPTRNVPTSKAERASYVLEDEEILQLARWACLIEEHYGCPMDMEWARDGSSGKLYIVQARPETVQSRRDTAAFETYKVGERGRTLTTGLSIGDKAVAGRICLLTSVSDMDMFVDGSILVTESTGPDWVPVMKRAAAIVTDYGGRTSHAAIVSRELGVPAVVGTGNATYVLHTGQDVTVSCAEGDSGLVYDGISEITTEMVNISDLPSVRTKIMLNLANPSAAYRWWRLPVDGIGLARMEFVVSNSIRVHPMALIHYDHLEDESAKKDIANLTAGYAYKPDYFVDKLASGLATLCSAVYPKPAIIRMSDFKTNEYACLIGGAEFELKEENPMIGFRGASRYYSPRYKEGFALECRAVKKVREEMGLTNAIVMIPFCRTVKEARKVLDTMEQNGLKRGENGLMVYVMCEIPSNVIMASSFTQHFDGFSIGSDDLAQLTLGVDRNSRELATLFDEQDEAVKWMIARAITVARREGCKIGLCGEAPSNHPEFAKFLVNAGIDSISVSPDSIVQVMKHVVASEKGL</sequence>
<keyword evidence="18" id="KW-1185">Reference proteome</keyword>
<dbReference type="InterPro" id="IPR018274">
    <property type="entry name" value="PEP_util_AS"/>
</dbReference>
<dbReference type="PANTHER" id="PTHR43030:SF1">
    <property type="entry name" value="PHOSPHOENOLPYRUVATE SYNTHASE"/>
    <property type="match status" value="1"/>
</dbReference>
<evidence type="ECO:0000256" key="8">
    <source>
        <dbReference type="ARBA" id="ARBA00022741"/>
    </source>
</evidence>
<dbReference type="GO" id="GO:0005524">
    <property type="term" value="F:ATP binding"/>
    <property type="evidence" value="ECO:0007669"/>
    <property type="project" value="UniProtKB-KW"/>
</dbReference>
<dbReference type="GO" id="GO:0006094">
    <property type="term" value="P:gluconeogenesis"/>
    <property type="evidence" value="ECO:0007669"/>
    <property type="project" value="UniProtKB-UniPathway"/>
</dbReference>
<evidence type="ECO:0000256" key="5">
    <source>
        <dbReference type="ARBA" id="ARBA00011996"/>
    </source>
</evidence>
<dbReference type="InterPro" id="IPR000121">
    <property type="entry name" value="PEP_util_C"/>
</dbReference>
<keyword evidence="8" id="KW-0547">Nucleotide-binding</keyword>
<dbReference type="SUPFAM" id="SSF52009">
    <property type="entry name" value="Phosphohistidine domain"/>
    <property type="match status" value="1"/>
</dbReference>
<evidence type="ECO:0000313" key="17">
    <source>
        <dbReference type="EMBL" id="KAF5724623.1"/>
    </source>
</evidence>
<name>A0A8H5Z5L6_9HYPO</name>
<evidence type="ECO:0000313" key="18">
    <source>
        <dbReference type="Proteomes" id="UP000544331"/>
    </source>
</evidence>
<proteinExistence type="inferred from homology"/>
<keyword evidence="9" id="KW-0418">Kinase</keyword>
<dbReference type="FunFam" id="3.30.470.20:FF:000017">
    <property type="entry name" value="Phosphoenolpyruvate synthase"/>
    <property type="match status" value="1"/>
</dbReference>
<comment type="pathway">
    <text evidence="3">Carbohydrate biosynthesis; gluconeogenesis.</text>
</comment>
<comment type="cofactor">
    <cofactor evidence="1">
        <name>Mg(2+)</name>
        <dbReference type="ChEBI" id="CHEBI:18420"/>
    </cofactor>
</comment>
<comment type="similarity">
    <text evidence="4">Belongs to the PEP-utilizing enzyme family.</text>
</comment>
<comment type="function">
    <text evidence="2">Catalyzes the phosphorylation of pyruvate to phosphoenolpyruvate.</text>
</comment>
<dbReference type="Pfam" id="PF01326">
    <property type="entry name" value="PPDK_N"/>
    <property type="match status" value="1"/>
</dbReference>
<evidence type="ECO:0000256" key="12">
    <source>
        <dbReference type="ARBA" id="ARBA00033470"/>
    </source>
</evidence>
<keyword evidence="6" id="KW-0808">Transferase</keyword>
<dbReference type="OrthoDB" id="6123450at2759"/>
<evidence type="ECO:0000256" key="1">
    <source>
        <dbReference type="ARBA" id="ARBA00001946"/>
    </source>
</evidence>
<evidence type="ECO:0000256" key="11">
    <source>
        <dbReference type="ARBA" id="ARBA00022842"/>
    </source>
</evidence>
<protein>
    <recommendedName>
        <fullName evidence="5">pyruvate, water dikinase</fullName>
        <ecNumber evidence="5">2.7.9.2</ecNumber>
    </recommendedName>
    <alternativeName>
        <fullName evidence="12">Pyruvate, water dikinase</fullName>
    </alternativeName>
</protein>
<feature type="domain" description="Pyruvate phosphate dikinase AMP/ATP-binding" evidence="15">
    <location>
        <begin position="25"/>
        <end position="348"/>
    </location>
</feature>
<dbReference type="GO" id="GO:0008986">
    <property type="term" value="F:pyruvate, water dikinase activity"/>
    <property type="evidence" value="ECO:0007669"/>
    <property type="project" value="UniProtKB-EC"/>
</dbReference>
<dbReference type="EC" id="2.7.9.2" evidence="5"/>
<dbReference type="NCBIfam" id="NF005057">
    <property type="entry name" value="PRK06464.1"/>
    <property type="match status" value="1"/>
</dbReference>
<gene>
    <name evidence="17" type="ORF">FMUND_666</name>
</gene>
<evidence type="ECO:0000256" key="6">
    <source>
        <dbReference type="ARBA" id="ARBA00022679"/>
    </source>
</evidence>
<keyword evidence="10" id="KW-0067">ATP-binding</keyword>
<evidence type="ECO:0000256" key="3">
    <source>
        <dbReference type="ARBA" id="ARBA00004742"/>
    </source>
</evidence>
<dbReference type="PROSITE" id="PS00370">
    <property type="entry name" value="PEP_ENZYMES_PHOS_SITE"/>
    <property type="match status" value="1"/>
</dbReference>
<dbReference type="InterPro" id="IPR015813">
    <property type="entry name" value="Pyrv/PenolPyrv_kinase-like_dom"/>
</dbReference>
<comment type="catalytic activity">
    <reaction evidence="13">
        <text>pyruvate + ATP + H2O = phosphoenolpyruvate + AMP + phosphate + 2 H(+)</text>
        <dbReference type="Rhea" id="RHEA:11364"/>
        <dbReference type="ChEBI" id="CHEBI:15361"/>
        <dbReference type="ChEBI" id="CHEBI:15377"/>
        <dbReference type="ChEBI" id="CHEBI:15378"/>
        <dbReference type="ChEBI" id="CHEBI:30616"/>
        <dbReference type="ChEBI" id="CHEBI:43474"/>
        <dbReference type="ChEBI" id="CHEBI:58702"/>
        <dbReference type="ChEBI" id="CHEBI:456215"/>
        <dbReference type="EC" id="2.7.9.2"/>
    </reaction>
</comment>
<feature type="domain" description="PEP-utilising enzyme C-terminal" evidence="16">
    <location>
        <begin position="485"/>
        <end position="791"/>
    </location>
</feature>
<dbReference type="GO" id="GO:0046872">
    <property type="term" value="F:metal ion binding"/>
    <property type="evidence" value="ECO:0007669"/>
    <property type="project" value="UniProtKB-KW"/>
</dbReference>
<feature type="domain" description="PEP-utilising enzyme mobile" evidence="14">
    <location>
        <begin position="391"/>
        <end position="460"/>
    </location>
</feature>
<dbReference type="SUPFAM" id="SSF51621">
    <property type="entry name" value="Phosphoenolpyruvate/pyruvate domain"/>
    <property type="match status" value="1"/>
</dbReference>
<dbReference type="UniPathway" id="UPA00138"/>
<dbReference type="InterPro" id="IPR013815">
    <property type="entry name" value="ATP_grasp_subdomain_1"/>
</dbReference>
<dbReference type="NCBIfam" id="TIGR01418">
    <property type="entry name" value="PEP_synth"/>
    <property type="match status" value="1"/>
</dbReference>
<dbReference type="InterPro" id="IPR040442">
    <property type="entry name" value="Pyrv_kinase-like_dom_sf"/>
</dbReference>
<dbReference type="SUPFAM" id="SSF56059">
    <property type="entry name" value="Glutathione synthetase ATP-binding domain-like"/>
    <property type="match status" value="1"/>
</dbReference>
<dbReference type="InterPro" id="IPR002192">
    <property type="entry name" value="PPDK_AMP/ATP-bd"/>
</dbReference>
<dbReference type="FunFam" id="3.30.1490.20:FF:000010">
    <property type="entry name" value="Phosphoenolpyruvate synthase"/>
    <property type="match status" value="1"/>
</dbReference>
<dbReference type="Gene3D" id="3.50.30.10">
    <property type="entry name" value="Phosphohistidine domain"/>
    <property type="match status" value="1"/>
</dbReference>
<dbReference type="EMBL" id="JAAOAN010000030">
    <property type="protein sequence ID" value="KAF5724623.1"/>
    <property type="molecule type" value="Genomic_DNA"/>
</dbReference>
<keyword evidence="7" id="KW-0479">Metal-binding</keyword>
<dbReference type="AlphaFoldDB" id="A0A8H5Z5L6"/>
<evidence type="ECO:0000259" key="15">
    <source>
        <dbReference type="Pfam" id="PF01326"/>
    </source>
</evidence>
<dbReference type="PANTHER" id="PTHR43030">
    <property type="entry name" value="PHOSPHOENOLPYRUVATE SYNTHASE"/>
    <property type="match status" value="1"/>
</dbReference>
<evidence type="ECO:0000256" key="4">
    <source>
        <dbReference type="ARBA" id="ARBA00007837"/>
    </source>
</evidence>
<evidence type="ECO:0000256" key="9">
    <source>
        <dbReference type="ARBA" id="ARBA00022777"/>
    </source>
</evidence>
<evidence type="ECO:0000259" key="16">
    <source>
        <dbReference type="Pfam" id="PF02896"/>
    </source>
</evidence>
<dbReference type="Pfam" id="PF00391">
    <property type="entry name" value="PEP-utilizers"/>
    <property type="match status" value="1"/>
</dbReference>
<evidence type="ECO:0000256" key="7">
    <source>
        <dbReference type="ARBA" id="ARBA00022723"/>
    </source>
</evidence>
<keyword evidence="17" id="KW-0670">Pyruvate</keyword>
<dbReference type="Proteomes" id="UP000544331">
    <property type="component" value="Unassembled WGS sequence"/>
</dbReference>
<evidence type="ECO:0000256" key="13">
    <source>
        <dbReference type="ARBA" id="ARBA00047700"/>
    </source>
</evidence>
<dbReference type="Gene3D" id="3.30.1490.20">
    <property type="entry name" value="ATP-grasp fold, A domain"/>
    <property type="match status" value="1"/>
</dbReference>
<accession>A0A8H5Z5L6</accession>
<evidence type="ECO:0000259" key="14">
    <source>
        <dbReference type="Pfam" id="PF00391"/>
    </source>
</evidence>
<organism evidence="17 18">
    <name type="scientific">Fusarium mundagurra</name>
    <dbReference type="NCBI Taxonomy" id="1567541"/>
    <lineage>
        <taxon>Eukaryota</taxon>
        <taxon>Fungi</taxon>
        <taxon>Dikarya</taxon>
        <taxon>Ascomycota</taxon>
        <taxon>Pezizomycotina</taxon>
        <taxon>Sordariomycetes</taxon>
        <taxon>Hypocreomycetidae</taxon>
        <taxon>Hypocreales</taxon>
        <taxon>Nectriaceae</taxon>
        <taxon>Fusarium</taxon>
        <taxon>Fusarium fujikuroi species complex</taxon>
    </lineage>
</organism>